<evidence type="ECO:0000313" key="16">
    <source>
        <dbReference type="EMBL" id="CAK7899429.1"/>
    </source>
</evidence>
<gene>
    <name evidence="16" type="primary">GLR1</name>
    <name evidence="16" type="ORF">CAAN4_C02696</name>
</gene>
<dbReference type="NCBIfam" id="TIGR01421">
    <property type="entry name" value="gluta_reduc_1"/>
    <property type="match status" value="1"/>
</dbReference>
<dbReference type="InterPro" id="IPR001100">
    <property type="entry name" value="Pyr_nuc-diS_OxRdtase"/>
</dbReference>
<evidence type="ECO:0000256" key="9">
    <source>
        <dbReference type="ARBA" id="ARBA00023284"/>
    </source>
</evidence>
<name>A0ABP0EBH2_9ASCO</name>
<evidence type="ECO:0000256" key="13">
    <source>
        <dbReference type="RuleBase" id="RU365016"/>
    </source>
</evidence>
<evidence type="ECO:0000256" key="6">
    <source>
        <dbReference type="ARBA" id="ARBA00022827"/>
    </source>
</evidence>
<comment type="function">
    <text evidence="11 13">Catalyzes the reduction of glutathione disulfide (GSSG) to reduced glutathione (GSH). Constitutes the major mechanism to maintain a high GSH:GSSG ratio in the cytosol.</text>
</comment>
<dbReference type="Gene3D" id="3.30.390.30">
    <property type="match status" value="1"/>
</dbReference>
<evidence type="ECO:0000256" key="8">
    <source>
        <dbReference type="ARBA" id="ARBA00023157"/>
    </source>
</evidence>
<comment type="similarity">
    <text evidence="2 12">Belongs to the class-I pyridine nucleotide-disulfide oxidoreductase family.</text>
</comment>
<keyword evidence="13" id="KW-0521">NADP</keyword>
<evidence type="ECO:0000256" key="11">
    <source>
        <dbReference type="ARBA" id="ARBA00056905"/>
    </source>
</evidence>
<evidence type="ECO:0000313" key="17">
    <source>
        <dbReference type="Proteomes" id="UP001497600"/>
    </source>
</evidence>
<evidence type="ECO:0000256" key="3">
    <source>
        <dbReference type="ARBA" id="ARBA00012607"/>
    </source>
</evidence>
<proteinExistence type="inferred from homology"/>
<evidence type="ECO:0000256" key="2">
    <source>
        <dbReference type="ARBA" id="ARBA00007532"/>
    </source>
</evidence>
<evidence type="ECO:0000256" key="5">
    <source>
        <dbReference type="ARBA" id="ARBA00022630"/>
    </source>
</evidence>
<accession>A0ABP0EBH2</accession>
<organism evidence="16 17">
    <name type="scientific">[Candida] anglica</name>
    <dbReference type="NCBI Taxonomy" id="148631"/>
    <lineage>
        <taxon>Eukaryota</taxon>
        <taxon>Fungi</taxon>
        <taxon>Dikarya</taxon>
        <taxon>Ascomycota</taxon>
        <taxon>Saccharomycotina</taxon>
        <taxon>Pichiomycetes</taxon>
        <taxon>Debaryomycetaceae</taxon>
        <taxon>Kurtzmaniella</taxon>
    </lineage>
</organism>
<keyword evidence="7 12" id="KW-0560">Oxidoreductase</keyword>
<feature type="domain" description="FAD/NAD(P)-binding" evidence="15">
    <location>
        <begin position="42"/>
        <end position="385"/>
    </location>
</feature>
<sequence length="523" mass="57178">MFSKSSTILVKQPIQRLNSISRHLSSAQLTMAPTSSTSIKHYDYLVIGGGSGGVASARRAASYGKKVLLVESKFNKLGGTCVNVGCVPKKVMWYAADLAHKKHQLKSYGLSKNDDDEVKFGDFDWSHIKEKRDAYVTRLNGIYARNLEKEGVEYLFGYAQFANSNADVEVTLSGDQELGFLEEGKKYAKDEKLLFSADKILIATGGQPIVPPKVEGSEFGITSDGFFALEKQPESVAVVGAGYIGVELSGVFQSLGSKTHLVIRGDTVLRSFDEAIQDTVTDYYTDKLGVNVIKQSGSVTKVEKTTSGKKKVYLGNGEVLEVDELVWTVGRKSLVNIGLEKVDVNVNDHQQVIVDEYQQSSNPKILSLGDVVGNVELTPVAIAAGRKLSNRLFSGKKEFAEDKLDYTNIPSVVFSHPEAGSIGLTTKQAKEKYGEENIKIYQSRFTSMYYAMMEDDSLKSPTFYKIIVAGEDEKVVGLHIIGDDSGEILQGFGVAIKMGATKKDFDSCVAIHPTSAEELVTMR</sequence>
<evidence type="ECO:0000256" key="12">
    <source>
        <dbReference type="RuleBase" id="RU003691"/>
    </source>
</evidence>
<dbReference type="PRINTS" id="PR00368">
    <property type="entry name" value="FADPNR"/>
</dbReference>
<evidence type="ECO:0000256" key="10">
    <source>
        <dbReference type="ARBA" id="ARBA00049142"/>
    </source>
</evidence>
<dbReference type="InterPro" id="IPR023753">
    <property type="entry name" value="FAD/NAD-binding_dom"/>
</dbReference>
<comment type="cofactor">
    <cofactor evidence="1 13">
        <name>FAD</name>
        <dbReference type="ChEBI" id="CHEBI:57692"/>
    </cofactor>
</comment>
<dbReference type="PROSITE" id="PS00076">
    <property type="entry name" value="PYRIDINE_REDOX_1"/>
    <property type="match status" value="1"/>
</dbReference>
<dbReference type="PANTHER" id="PTHR42737">
    <property type="entry name" value="GLUTATHIONE REDUCTASE"/>
    <property type="match status" value="1"/>
</dbReference>
<dbReference type="SUPFAM" id="SSF51905">
    <property type="entry name" value="FAD/NAD(P)-binding domain"/>
    <property type="match status" value="1"/>
</dbReference>
<keyword evidence="17" id="KW-1185">Reference proteome</keyword>
<dbReference type="PANTHER" id="PTHR42737:SF2">
    <property type="entry name" value="GLUTATHIONE REDUCTASE"/>
    <property type="match status" value="1"/>
</dbReference>
<comment type="catalytic activity">
    <reaction evidence="10 13">
        <text>2 glutathione + NADP(+) = glutathione disulfide + NADPH + H(+)</text>
        <dbReference type="Rhea" id="RHEA:11740"/>
        <dbReference type="ChEBI" id="CHEBI:15378"/>
        <dbReference type="ChEBI" id="CHEBI:57783"/>
        <dbReference type="ChEBI" id="CHEBI:57925"/>
        <dbReference type="ChEBI" id="CHEBI:58297"/>
        <dbReference type="ChEBI" id="CHEBI:58349"/>
        <dbReference type="EC" id="1.8.1.7"/>
    </reaction>
</comment>
<dbReference type="EC" id="1.8.1.7" evidence="3 13"/>
<dbReference type="PIRSF" id="PIRSF000350">
    <property type="entry name" value="Mercury_reductase_MerA"/>
    <property type="match status" value="1"/>
</dbReference>
<keyword evidence="8" id="KW-1015">Disulfide bond</keyword>
<dbReference type="NCBIfam" id="NF004776">
    <property type="entry name" value="PRK06116.1"/>
    <property type="match status" value="1"/>
</dbReference>
<evidence type="ECO:0000256" key="7">
    <source>
        <dbReference type="ARBA" id="ARBA00023002"/>
    </source>
</evidence>
<evidence type="ECO:0000259" key="15">
    <source>
        <dbReference type="Pfam" id="PF07992"/>
    </source>
</evidence>
<dbReference type="PRINTS" id="PR00411">
    <property type="entry name" value="PNDRDTASEI"/>
</dbReference>
<feature type="domain" description="Pyridine nucleotide-disulphide oxidoreductase dimerisation" evidence="14">
    <location>
        <begin position="409"/>
        <end position="522"/>
    </location>
</feature>
<dbReference type="Proteomes" id="UP001497600">
    <property type="component" value="Chromosome C"/>
</dbReference>
<dbReference type="Gene3D" id="3.50.50.60">
    <property type="entry name" value="FAD/NAD(P)-binding domain"/>
    <property type="match status" value="2"/>
</dbReference>
<evidence type="ECO:0000259" key="14">
    <source>
        <dbReference type="Pfam" id="PF02852"/>
    </source>
</evidence>
<protein>
    <recommendedName>
        <fullName evidence="4 13">Glutathione reductase</fullName>
        <ecNumber evidence="3 13">1.8.1.7</ecNumber>
    </recommendedName>
</protein>
<evidence type="ECO:0000256" key="1">
    <source>
        <dbReference type="ARBA" id="ARBA00001974"/>
    </source>
</evidence>
<dbReference type="InterPro" id="IPR012999">
    <property type="entry name" value="Pyr_OxRdtase_I_AS"/>
</dbReference>
<dbReference type="InterPro" id="IPR006322">
    <property type="entry name" value="Glutathione_Rdtase_euk/bac"/>
</dbReference>
<keyword evidence="5 12" id="KW-0285">Flavoprotein</keyword>
<reference evidence="16 17" key="1">
    <citation type="submission" date="2024-01" db="EMBL/GenBank/DDBJ databases">
        <authorList>
            <consortium name="Genoscope - CEA"/>
            <person name="William W."/>
        </authorList>
    </citation>
    <scope>NUCLEOTIDE SEQUENCE [LARGE SCALE GENOMIC DNA]</scope>
    <source>
        <strain evidence="16 17">29B2s-10</strain>
    </source>
</reference>
<keyword evidence="6 12" id="KW-0274">FAD</keyword>
<dbReference type="InterPro" id="IPR046952">
    <property type="entry name" value="GSHR/TRXR-like"/>
</dbReference>
<dbReference type="Pfam" id="PF07992">
    <property type="entry name" value="Pyr_redox_2"/>
    <property type="match status" value="1"/>
</dbReference>
<dbReference type="InterPro" id="IPR036188">
    <property type="entry name" value="FAD/NAD-bd_sf"/>
</dbReference>
<dbReference type="InterPro" id="IPR004099">
    <property type="entry name" value="Pyr_nucl-diS_OxRdtase_dimer"/>
</dbReference>
<dbReference type="SUPFAM" id="SSF55424">
    <property type="entry name" value="FAD/NAD-linked reductases, dimerisation (C-terminal) domain"/>
    <property type="match status" value="1"/>
</dbReference>
<dbReference type="EMBL" id="OZ004255">
    <property type="protein sequence ID" value="CAK7899429.1"/>
    <property type="molecule type" value="Genomic_DNA"/>
</dbReference>
<keyword evidence="9 12" id="KW-0676">Redox-active center</keyword>
<dbReference type="Pfam" id="PF02852">
    <property type="entry name" value="Pyr_redox_dim"/>
    <property type="match status" value="1"/>
</dbReference>
<evidence type="ECO:0000256" key="4">
    <source>
        <dbReference type="ARBA" id="ARBA00017111"/>
    </source>
</evidence>
<keyword evidence="13" id="KW-0963">Cytoplasm</keyword>
<dbReference type="InterPro" id="IPR016156">
    <property type="entry name" value="FAD/NAD-linked_Rdtase_dimer_sf"/>
</dbReference>
<comment type="subcellular location">
    <subcellularLocation>
        <location evidence="13">Cytoplasm</location>
    </subcellularLocation>
</comment>